<dbReference type="SUPFAM" id="SSF46785">
    <property type="entry name" value="Winged helix' DNA-binding domain"/>
    <property type="match status" value="1"/>
</dbReference>
<accession>A0A7J5TRQ2</accession>
<protein>
    <recommendedName>
        <fullName evidence="1">Plasmid replication protein RepL domain-containing protein</fullName>
    </recommendedName>
</protein>
<dbReference type="InterPro" id="IPR036390">
    <property type="entry name" value="WH_DNA-bd_sf"/>
</dbReference>
<evidence type="ECO:0000259" key="1">
    <source>
        <dbReference type="Pfam" id="PF05732"/>
    </source>
</evidence>
<dbReference type="EMBL" id="WELI01000029">
    <property type="protein sequence ID" value="KAB7725221.1"/>
    <property type="molecule type" value="Genomic_DNA"/>
</dbReference>
<evidence type="ECO:0000313" key="3">
    <source>
        <dbReference type="Proteomes" id="UP000488299"/>
    </source>
</evidence>
<dbReference type="RefSeq" id="WP_152127399.1">
    <property type="nucleotide sequence ID" value="NZ_WELI01000029.1"/>
</dbReference>
<comment type="caution">
    <text evidence="2">The sequence shown here is derived from an EMBL/GenBank/DDBJ whole genome shotgun (WGS) entry which is preliminary data.</text>
</comment>
<name>A0A7J5TRQ2_9BACT</name>
<dbReference type="AlphaFoldDB" id="A0A7J5TRQ2"/>
<dbReference type="Gene3D" id="1.10.10.10">
    <property type="entry name" value="Winged helix-like DNA-binding domain superfamily/Winged helix DNA-binding domain"/>
    <property type="match status" value="1"/>
</dbReference>
<dbReference type="Proteomes" id="UP000488299">
    <property type="component" value="Unassembled WGS sequence"/>
</dbReference>
<dbReference type="GO" id="GO:0006276">
    <property type="term" value="P:plasmid maintenance"/>
    <property type="evidence" value="ECO:0007669"/>
    <property type="project" value="InterPro"/>
</dbReference>
<keyword evidence="3" id="KW-1185">Reference proteome</keyword>
<evidence type="ECO:0000313" key="2">
    <source>
        <dbReference type="EMBL" id="KAB7725221.1"/>
    </source>
</evidence>
<gene>
    <name evidence="2" type="ORF">F5984_26380</name>
</gene>
<dbReference type="InterPro" id="IPR008813">
    <property type="entry name" value="Plasmid_replication_RepL"/>
</dbReference>
<dbReference type="Pfam" id="PF05732">
    <property type="entry name" value="RepL"/>
    <property type="match status" value="1"/>
</dbReference>
<sequence>MVHEKDSVSFETGEVKRVNANFVQLYDDHLDLIMLMTKENPTALNVFLWVVKYMDNRNALVASQQAIAENLGLHKNTVYLAIKYLKEKKALTVFRSSNTHIFALNAQIVWRDTAEAKKYAHFDAKVFISEFEQQEEDKPLFDTQLVGHVKPRPTKKRSKVIS</sequence>
<proteinExistence type="predicted"/>
<organism evidence="2 3">
    <name type="scientific">Rudanella paleaurantiibacter</name>
    <dbReference type="NCBI Taxonomy" id="2614655"/>
    <lineage>
        <taxon>Bacteria</taxon>
        <taxon>Pseudomonadati</taxon>
        <taxon>Bacteroidota</taxon>
        <taxon>Cytophagia</taxon>
        <taxon>Cytophagales</taxon>
        <taxon>Cytophagaceae</taxon>
        <taxon>Rudanella</taxon>
    </lineage>
</organism>
<dbReference type="GO" id="GO:0006260">
    <property type="term" value="P:DNA replication"/>
    <property type="evidence" value="ECO:0007669"/>
    <property type="project" value="InterPro"/>
</dbReference>
<dbReference type="InterPro" id="IPR036388">
    <property type="entry name" value="WH-like_DNA-bd_sf"/>
</dbReference>
<feature type="domain" description="Plasmid replication protein RepL" evidence="1">
    <location>
        <begin position="14"/>
        <end position="135"/>
    </location>
</feature>
<reference evidence="2 3" key="1">
    <citation type="submission" date="2019-10" db="EMBL/GenBank/DDBJ databases">
        <title>Rudanella paleaurantiibacter sp. nov., isolated from sludge.</title>
        <authorList>
            <person name="Xu S.Q."/>
        </authorList>
    </citation>
    <scope>NUCLEOTIDE SEQUENCE [LARGE SCALE GENOMIC DNA]</scope>
    <source>
        <strain evidence="2 3">HX-22-17</strain>
    </source>
</reference>